<keyword evidence="2" id="KW-1185">Reference proteome</keyword>
<dbReference type="Pfam" id="PF07277">
    <property type="entry name" value="SapC"/>
    <property type="match status" value="1"/>
</dbReference>
<reference evidence="1 2" key="1">
    <citation type="submission" date="2021-08" db="EMBL/GenBank/DDBJ databases">
        <title>Comparative Genomics Analysis of the Genus Qipengyuania Reveals Extensive Genetic Diversity and Metabolic Versatility, Including the Description of Fifteen Novel Species.</title>
        <authorList>
            <person name="Liu Y."/>
        </authorList>
    </citation>
    <scope>NUCLEOTIDE SEQUENCE [LARGE SCALE GENOMIC DNA]</scope>
    <source>
        <strain evidence="1 2">1NDH17</strain>
    </source>
</reference>
<organism evidence="1 2">
    <name type="scientific">Qipengyuania polymorpha</name>
    <dbReference type="NCBI Taxonomy" id="2867234"/>
    <lineage>
        <taxon>Bacteria</taxon>
        <taxon>Pseudomonadati</taxon>
        <taxon>Pseudomonadota</taxon>
        <taxon>Alphaproteobacteria</taxon>
        <taxon>Sphingomonadales</taxon>
        <taxon>Erythrobacteraceae</taxon>
        <taxon>Qipengyuania</taxon>
    </lineage>
</organism>
<accession>A0ABS7J585</accession>
<dbReference type="EMBL" id="JAIGNK010000005">
    <property type="protein sequence ID" value="MBX7459234.1"/>
    <property type="molecule type" value="Genomic_DNA"/>
</dbReference>
<dbReference type="Proteomes" id="UP000783253">
    <property type="component" value="Unassembled WGS sequence"/>
</dbReference>
<gene>
    <name evidence="1" type="ORF">K3152_13350</name>
</gene>
<evidence type="ECO:0000313" key="1">
    <source>
        <dbReference type="EMBL" id="MBX7459234.1"/>
    </source>
</evidence>
<proteinExistence type="predicted"/>
<dbReference type="RefSeq" id="WP_221574634.1">
    <property type="nucleotide sequence ID" value="NZ_JAIGNK010000005.1"/>
</dbReference>
<sequence length="239" mass="26930">MSNHQSLNTKEHAELRIHTDHGVERGDAVMACLIVPHEFRQVQGDYPILFRRNDDGSGFNALAMLGFENGENLYLEGDKWDASYIPLSMSIKPFLVGRPREEGGEPQVHIDMDHPRVSTSGEGTRVFDEDGRPTPFLERISDQLGALHAWFQETPAFFQALERYDLLEPFSLDVPLSNGTRQSLVGYHIINEDKFFALDVTALDELRQTGMLTPIFMALASLSQLSGLISRKDRKENLG</sequence>
<evidence type="ECO:0000313" key="2">
    <source>
        <dbReference type="Proteomes" id="UP000783253"/>
    </source>
</evidence>
<dbReference type="InterPro" id="IPR010836">
    <property type="entry name" value="SapC"/>
</dbReference>
<comment type="caution">
    <text evidence="1">The sequence shown here is derived from an EMBL/GenBank/DDBJ whole genome shotgun (WGS) entry which is preliminary data.</text>
</comment>
<protein>
    <submittedName>
        <fullName evidence="1">SapC family protein</fullName>
    </submittedName>
</protein>
<name>A0ABS7J585_9SPHN</name>